<evidence type="ECO:0000256" key="7">
    <source>
        <dbReference type="ARBA" id="ARBA00023065"/>
    </source>
</evidence>
<comment type="subcellular location">
    <subcellularLocation>
        <location evidence="1 11">Cell outer membrane</location>
        <topology evidence="1 11">Multi-pass membrane protein</topology>
    </subcellularLocation>
</comment>
<dbReference type="PANTHER" id="PTHR32552:SF81">
    <property type="entry name" value="TONB-DEPENDENT OUTER MEMBRANE RECEPTOR"/>
    <property type="match status" value="1"/>
</dbReference>
<evidence type="ECO:0000259" key="14">
    <source>
        <dbReference type="Pfam" id="PF00593"/>
    </source>
</evidence>
<accession>A0A7W9S576</accession>
<evidence type="ECO:0000256" key="5">
    <source>
        <dbReference type="ARBA" id="ARBA00022692"/>
    </source>
</evidence>
<dbReference type="GO" id="GO:0006826">
    <property type="term" value="P:iron ion transport"/>
    <property type="evidence" value="ECO:0007669"/>
    <property type="project" value="UniProtKB-KW"/>
</dbReference>
<feature type="chain" id="PRO_5030869692" evidence="13">
    <location>
        <begin position="30"/>
        <end position="726"/>
    </location>
</feature>
<evidence type="ECO:0000259" key="15">
    <source>
        <dbReference type="Pfam" id="PF07715"/>
    </source>
</evidence>
<evidence type="ECO:0000256" key="11">
    <source>
        <dbReference type="PROSITE-ProRule" id="PRU01360"/>
    </source>
</evidence>
<dbReference type="AlphaFoldDB" id="A0A7W9S576"/>
<evidence type="ECO:0000256" key="1">
    <source>
        <dbReference type="ARBA" id="ARBA00004571"/>
    </source>
</evidence>
<name>A0A7W9S576_9HYPH</name>
<keyword evidence="5 11" id="KW-0812">Transmembrane</keyword>
<keyword evidence="3 11" id="KW-1134">Transmembrane beta strand</keyword>
<keyword evidence="9 11" id="KW-0472">Membrane</keyword>
<comment type="caution">
    <text evidence="16">The sequence shown here is derived from an EMBL/GenBank/DDBJ whole genome shotgun (WGS) entry which is preliminary data.</text>
</comment>
<dbReference type="Pfam" id="PF00593">
    <property type="entry name" value="TonB_dep_Rec_b-barrel"/>
    <property type="match status" value="1"/>
</dbReference>
<dbReference type="Proteomes" id="UP000533306">
    <property type="component" value="Unassembled WGS sequence"/>
</dbReference>
<keyword evidence="6" id="KW-0408">Iron</keyword>
<evidence type="ECO:0000256" key="2">
    <source>
        <dbReference type="ARBA" id="ARBA00022448"/>
    </source>
</evidence>
<evidence type="ECO:0000313" key="17">
    <source>
        <dbReference type="Proteomes" id="UP000533306"/>
    </source>
</evidence>
<dbReference type="InterPro" id="IPR000531">
    <property type="entry name" value="Beta-barrel_TonB"/>
</dbReference>
<dbReference type="EMBL" id="JACHEU010000003">
    <property type="protein sequence ID" value="MBB6013989.1"/>
    <property type="molecule type" value="Genomic_DNA"/>
</dbReference>
<keyword evidence="7" id="KW-0406">Ion transport</keyword>
<dbReference type="InterPro" id="IPR012910">
    <property type="entry name" value="Plug_dom"/>
</dbReference>
<feature type="domain" description="TonB-dependent receptor plug" evidence="15">
    <location>
        <begin position="54"/>
        <end position="160"/>
    </location>
</feature>
<evidence type="ECO:0000256" key="12">
    <source>
        <dbReference type="RuleBase" id="RU003357"/>
    </source>
</evidence>
<evidence type="ECO:0000256" key="6">
    <source>
        <dbReference type="ARBA" id="ARBA00023004"/>
    </source>
</evidence>
<evidence type="ECO:0000256" key="4">
    <source>
        <dbReference type="ARBA" id="ARBA00022496"/>
    </source>
</evidence>
<keyword evidence="8 12" id="KW-0798">TonB box</keyword>
<organism evidence="16 17">
    <name type="scientific">Aquamicrobium lusatiense</name>
    <dbReference type="NCBI Taxonomy" id="89772"/>
    <lineage>
        <taxon>Bacteria</taxon>
        <taxon>Pseudomonadati</taxon>
        <taxon>Pseudomonadota</taxon>
        <taxon>Alphaproteobacteria</taxon>
        <taxon>Hyphomicrobiales</taxon>
        <taxon>Phyllobacteriaceae</taxon>
        <taxon>Aquamicrobium</taxon>
    </lineage>
</organism>
<feature type="domain" description="TonB-dependent receptor-like beta-barrel" evidence="14">
    <location>
        <begin position="242"/>
        <end position="685"/>
    </location>
</feature>
<dbReference type="Pfam" id="PF07715">
    <property type="entry name" value="Plug"/>
    <property type="match status" value="1"/>
</dbReference>
<dbReference type="InterPro" id="IPR039426">
    <property type="entry name" value="TonB-dep_rcpt-like"/>
</dbReference>
<dbReference type="RefSeq" id="WP_183832171.1">
    <property type="nucleotide sequence ID" value="NZ_JACHEU010000003.1"/>
</dbReference>
<dbReference type="PROSITE" id="PS52016">
    <property type="entry name" value="TONB_DEPENDENT_REC_3"/>
    <property type="match status" value="1"/>
</dbReference>
<evidence type="ECO:0000256" key="9">
    <source>
        <dbReference type="ARBA" id="ARBA00023136"/>
    </source>
</evidence>
<keyword evidence="17" id="KW-1185">Reference proteome</keyword>
<dbReference type="InterPro" id="IPR036942">
    <property type="entry name" value="Beta-barrel_TonB_sf"/>
</dbReference>
<feature type="signal peptide" evidence="13">
    <location>
        <begin position="1"/>
        <end position="29"/>
    </location>
</feature>
<evidence type="ECO:0000256" key="3">
    <source>
        <dbReference type="ARBA" id="ARBA00022452"/>
    </source>
</evidence>
<evidence type="ECO:0000313" key="16">
    <source>
        <dbReference type="EMBL" id="MBB6013989.1"/>
    </source>
</evidence>
<protein>
    <submittedName>
        <fullName evidence="16">Iron complex outermembrane receptor protein</fullName>
    </submittedName>
</protein>
<comment type="similarity">
    <text evidence="11 12">Belongs to the TonB-dependent receptor family.</text>
</comment>
<dbReference type="Gene3D" id="2.40.170.20">
    <property type="entry name" value="TonB-dependent receptor, beta-barrel domain"/>
    <property type="match status" value="1"/>
</dbReference>
<evidence type="ECO:0000256" key="13">
    <source>
        <dbReference type="SAM" id="SignalP"/>
    </source>
</evidence>
<dbReference type="SUPFAM" id="SSF56935">
    <property type="entry name" value="Porins"/>
    <property type="match status" value="1"/>
</dbReference>
<reference evidence="16 17" key="1">
    <citation type="submission" date="2020-08" db="EMBL/GenBank/DDBJ databases">
        <title>Genomic Encyclopedia of Type Strains, Phase IV (KMG-IV): sequencing the most valuable type-strain genomes for metagenomic binning, comparative biology and taxonomic classification.</title>
        <authorList>
            <person name="Goeker M."/>
        </authorList>
    </citation>
    <scope>NUCLEOTIDE SEQUENCE [LARGE SCALE GENOMIC DNA]</scope>
    <source>
        <strain evidence="16 17">DSM 11099</strain>
    </source>
</reference>
<dbReference type="GO" id="GO:0009279">
    <property type="term" value="C:cell outer membrane"/>
    <property type="evidence" value="ECO:0007669"/>
    <property type="project" value="UniProtKB-SubCell"/>
</dbReference>
<keyword evidence="4" id="KW-0410">Iron transport</keyword>
<proteinExistence type="inferred from homology"/>
<gene>
    <name evidence="16" type="ORF">HNR59_003383</name>
</gene>
<evidence type="ECO:0000256" key="10">
    <source>
        <dbReference type="ARBA" id="ARBA00023237"/>
    </source>
</evidence>
<keyword evidence="13" id="KW-0732">Signal</keyword>
<keyword evidence="10 11" id="KW-0998">Cell outer membrane</keyword>
<keyword evidence="16" id="KW-0675">Receptor</keyword>
<evidence type="ECO:0000256" key="8">
    <source>
        <dbReference type="ARBA" id="ARBA00023077"/>
    </source>
</evidence>
<keyword evidence="2 11" id="KW-0813">Transport</keyword>
<dbReference type="PANTHER" id="PTHR32552">
    <property type="entry name" value="FERRICHROME IRON RECEPTOR-RELATED"/>
    <property type="match status" value="1"/>
</dbReference>
<sequence>MNTITRTRLISTTALALLGAGLPAKTAFAQTADAPIVLAPIVVTGTKRPQDDAKLPVATTILDQSNVPPATLDPITEIARQSPGTNFLDFGRFGESYMTMRGLSTLGTAMNSLDSVIGISVDGVPTTLSGIGAPILDMERVEVLKGPQGTTFGRNAFAGAINIVSKPADGTRETILSSELGSDGHAFLEGTTGGWLLENVLAGRGTLRFQNYDGDVPNPITGQKEGGAQLGAGKASVRYTPDDTLTIDLSGGFSKETRHNSAFVWLESPNFPESGADVRPDNRQQVANGSLKVAKEFEPFTLTSTTSYQDVKIHNKGDFTDAFIFSRITGLPPAYFNDHNAEKVDLNDRERVFNQEVRLNSNEGSTIQWVAGASYFRSDYTSYRIQNAGIYAPTMNGTFDNRIESQTVAAFADASAPLGQGFNLSGGLRVAHDRQKLDALYVSNGFPGTLPAFQQDNTFSDTYVTGRMALSYEWNDRAMSYVSLARGYSSGGFEKTTSYAGYGLVTEAFLPATSWTYEIGTKAEINDRLRVSGAIFYNDVKDGQVVGFDTNTSLPFMTNQNFESYGIEANVDATLAEGLELTVGGALIGSRLVDVSATSLGLGALPGNEVPQVPGFSANVGLSYRFLADAVGLPGEITLSGTYQYVGTRYADIQNAAKMDDYHILNAEIGWEKDNFRVYAFGRNLLDERPLSYAFTYPALMPGGASGTTAYFGRGRVVGIGTSVRW</sequence>